<dbReference type="InterPro" id="IPR057553">
    <property type="entry name" value="SAC9_GBDL_2nd"/>
</dbReference>
<proteinExistence type="predicted"/>
<feature type="region of interest" description="Disordered" evidence="6">
    <location>
        <begin position="1573"/>
        <end position="1602"/>
    </location>
</feature>
<keyword evidence="3" id="KW-0378">Hydrolase</keyword>
<evidence type="ECO:0000256" key="1">
    <source>
        <dbReference type="ARBA" id="ARBA00013081"/>
    </source>
</evidence>
<feature type="compositionally biased region" description="Acidic residues" evidence="6">
    <location>
        <begin position="1640"/>
        <end position="1657"/>
    </location>
</feature>
<evidence type="ECO:0000256" key="5">
    <source>
        <dbReference type="ARBA" id="ARBA00023211"/>
    </source>
</evidence>
<organism evidence="8 9">
    <name type="scientific">Anaeramoeba flamelloides</name>
    <dbReference type="NCBI Taxonomy" id="1746091"/>
    <lineage>
        <taxon>Eukaryota</taxon>
        <taxon>Metamonada</taxon>
        <taxon>Anaeramoebidae</taxon>
        <taxon>Anaeramoeba</taxon>
    </lineage>
</organism>
<dbReference type="InterPro" id="IPR006186">
    <property type="entry name" value="Ser/Thr-sp_prot-phosphatase"/>
</dbReference>
<evidence type="ECO:0000313" key="8">
    <source>
        <dbReference type="EMBL" id="KAJ6247804.1"/>
    </source>
</evidence>
<comment type="caution">
    <text evidence="8">The sequence shown here is derived from an EMBL/GenBank/DDBJ whole genome shotgun (WGS) entry which is preliminary data.</text>
</comment>
<keyword evidence="5" id="KW-0464">Manganese</keyword>
<keyword evidence="4" id="KW-0904">Protein phosphatase</keyword>
<dbReference type="EMBL" id="JAOAOG010000122">
    <property type="protein sequence ID" value="KAJ6247804.1"/>
    <property type="molecule type" value="Genomic_DNA"/>
</dbReference>
<evidence type="ECO:0000259" key="7">
    <source>
        <dbReference type="PROSITE" id="PS50275"/>
    </source>
</evidence>
<dbReference type="SUPFAM" id="SSF56300">
    <property type="entry name" value="Metallo-dependent phosphatases"/>
    <property type="match status" value="1"/>
</dbReference>
<dbReference type="InterPro" id="IPR057555">
    <property type="entry name" value="SAC9_GBDL_1st"/>
</dbReference>
<dbReference type="CDD" id="cd00065">
    <property type="entry name" value="FYVE_like_SF"/>
    <property type="match status" value="1"/>
</dbReference>
<dbReference type="Pfam" id="PF02383">
    <property type="entry name" value="Syja_N"/>
    <property type="match status" value="1"/>
</dbReference>
<dbReference type="InterPro" id="IPR011011">
    <property type="entry name" value="Znf_FYVE_PHD"/>
</dbReference>
<dbReference type="PROSITE" id="PS50275">
    <property type="entry name" value="SAC"/>
    <property type="match status" value="1"/>
</dbReference>
<dbReference type="Pfam" id="PF24790">
    <property type="entry name" value="SAC9_GBDL_1st"/>
    <property type="match status" value="1"/>
</dbReference>
<sequence>MNYQVNVDLVIEKLLQLKQNTSLNEQSIKEKEILGIIEFSRHIFLEQEVFLELKSPIKICGDIHGQFFDLLQLFEIGGFPPTSNYLFLGDYVGLYKYNIHVWKAFSDCFNVLPFAAIIENKIFCVHGGLSRSLISLNQIRSIIRPTEVKDNGLLCDLLWSDPNAENDEYGFNQRGISCTFGKKVVLEFCKKNDIDLICRAHQVFERISKTMEQLQKKTRSKTTHLIVRTTNGALYIVSSLFHRNDTQIISVDPITGTLSYHGLQGIDLFQNERKALDFILQQNRTIEEKIRAESLIGCTIFGSTFFLIVVTSTNDSPNLFGGHCIKTIEKVRWIKLDLSFKYPLDKETKKNIERFEETPIERLHFYSETLDLTRKFPSSSKVEDYRKEFCFNDYLSQPFKKLGLRCWCVVLLQGVASGKRLFTLPNNFGGKIKKKDLEKQEMGLFLITKKTNLNPGTRYCARGLNEHGEPGNEMECELICIRYINVTAIHFFSTIFRRGTVPVNWETKLKSNVSLAPDLVIKSKPFKNSEKYFARILSEFGSNQITCVNLLKCDIESHEVVLIEKYQQCIKYIKEFLSIEVKLINFDWHKNVKFLTLKGAIEGLWYQLKEIFKSQKLNEGYINLVKGTDKINKSKEDPNKYLYKNKFQIYQCQNLNNIWSFYEFVNQQKGVLRYNCADSLDRTNVATFFISIQVVTEMCSRLGIGLNNFKSENENLQNWSFFKYNFDQITSYLNSDILSTLAEFYVSNGDIISLLYTNSPALYTTLIREYNEELKKNTPNSNTKITLQRRYQNVKKDKFRQIQYEMFLGLKLRENLNLYSNNFKKKTLLSAWPCYCLKSIPNQLILPNNDNSQLKKKKKMQAIKQDEQNERIIRQGEVCLITSPSYSDVEVWLYLNKPSFVTDIGITIREKINKAATPMFVDIFIGKEIDSLKIIYRRIQIPRTSDGVTFYLDLNQKQILWNNKLIYPFFENYEDLGIFSRIVMIKFHQVDETSWLSNHPSSNLQQMALGMIQIIGIPATELELNFRNYENKMKKNLSQFASKETLSYESNLIKIFNKNNTLMKRRRKKRINSKKVVERQEGDGEDQTVMGLKSEDSNNEKRKEEKHESDNEDNKVEGGEEEEEEEEEEEAVNKEKVNTNKIDEKKGKEDKNINRNEETKKRKKKRKTKTENTINENIYSKYKKINQKSFQKPLIKKKYDLDAIPSKGYRFFKTIKKREKYVKKKKNEIFISPFVIKKNYLNNFQPTPNKKSELDHKKEKNQKLKKKKKFANIIKKRLQLLTRDNKPLTLLESLKFEALRLSFGLSTIDRDEIYYCSELNSNYFDPHRFIYIRDNKLINKLIKRKNNKKKICSSTKCEKKLSTKSKVCAYCLNKYCSKCISKTEKNILEYLTPKKKYVLCKKCFKLMEQQETMFQLLKFFQKIYHSQNNFLYKFSKCSQIMTSLTKKTQLNQIFYQGDIKKLKCINAAEYPGAGILKYAETDPKSDPIETILFNSNILGYNFWFAPSGIQNVEISIVLNYFTKVKNIQILVDRFGYNSYDIPTITILGGAMLTDLKVIDKWEINNNNNSKILKKKKRKKKRKKKKKKKKKLSIKMSENESLENDEIEVDVDVDEEKNLNTSKGGLKRKNTGLFELIDDENENNIEKIDEDENENENENDNKKRNGNENNEDDQDGNNNDEEDGGGDGDEDNEDDDEGEEENTMNKEKINTKDKKEQKKIINKKIKKKRKRYLVSPESILNYELTTPQTCRIISLIFKINPKKSHLKFDPRIHIGRIKIFGIPEQTFPQKISQKMNLSPISAENLLKNYGKTPIKILKYKYKPFNRRLEINSELSTMQGFVYTKSKSQHLNNFLQPKSCRIIIMNFDENLNLISQNDPFIFEIPRSENGGTMLFQFEKKQKGNYVLIEFLENYGDQELKPGKFILF</sequence>
<feature type="compositionally biased region" description="Basic residues" evidence="6">
    <location>
        <begin position="1573"/>
        <end position="1592"/>
    </location>
</feature>
<feature type="region of interest" description="Disordered" evidence="6">
    <location>
        <begin position="1640"/>
        <end position="1717"/>
    </location>
</feature>
<dbReference type="Pfam" id="PF24789">
    <property type="entry name" value="SAC9_GBDL_2nd"/>
    <property type="match status" value="1"/>
</dbReference>
<evidence type="ECO:0000256" key="4">
    <source>
        <dbReference type="ARBA" id="ARBA00022912"/>
    </source>
</evidence>
<dbReference type="PRINTS" id="PR00114">
    <property type="entry name" value="STPHPHTASE"/>
</dbReference>
<dbReference type="SUPFAM" id="SSF57903">
    <property type="entry name" value="FYVE/PHD zinc finger"/>
    <property type="match status" value="1"/>
</dbReference>
<evidence type="ECO:0000256" key="3">
    <source>
        <dbReference type="ARBA" id="ARBA00022801"/>
    </source>
</evidence>
<dbReference type="EC" id="3.1.3.16" evidence="1"/>
<dbReference type="InterPro" id="IPR004843">
    <property type="entry name" value="Calcineurin-like_PHP"/>
</dbReference>
<dbReference type="Proteomes" id="UP001150062">
    <property type="component" value="Unassembled WGS sequence"/>
</dbReference>
<dbReference type="SMART" id="SM00156">
    <property type="entry name" value="PP2Ac"/>
    <property type="match status" value="1"/>
</dbReference>
<dbReference type="Pfam" id="PF16891">
    <property type="entry name" value="STPPase_N"/>
    <property type="match status" value="1"/>
</dbReference>
<accession>A0ABQ8YT58</accession>
<dbReference type="PANTHER" id="PTHR46817">
    <property type="entry name" value="PHOSPHOINOSITIDE PHOSPHATASE SAC9-RELATED"/>
    <property type="match status" value="1"/>
</dbReference>
<feature type="compositionally biased region" description="Basic and acidic residues" evidence="6">
    <location>
        <begin position="1702"/>
        <end position="1717"/>
    </location>
</feature>
<dbReference type="InterPro" id="IPR002013">
    <property type="entry name" value="SAC_dom"/>
</dbReference>
<feature type="region of interest" description="Disordered" evidence="6">
    <location>
        <begin position="1066"/>
        <end position="1172"/>
    </location>
</feature>
<feature type="compositionally biased region" description="Acidic residues" evidence="6">
    <location>
        <begin position="1119"/>
        <end position="1130"/>
    </location>
</feature>
<keyword evidence="2" id="KW-0479">Metal-binding</keyword>
<reference evidence="8" key="1">
    <citation type="submission" date="2022-08" db="EMBL/GenBank/DDBJ databases">
        <title>Novel sulfate-reducing endosymbionts in the free-living metamonad Anaeramoeba.</title>
        <authorList>
            <person name="Jerlstrom-Hultqvist J."/>
            <person name="Cepicka I."/>
            <person name="Gallot-Lavallee L."/>
            <person name="Salas-Leiva D."/>
            <person name="Curtis B.A."/>
            <person name="Zahonova K."/>
            <person name="Pipaliya S."/>
            <person name="Dacks J."/>
            <person name="Roger A.J."/>
        </authorList>
    </citation>
    <scope>NUCLEOTIDE SEQUENCE</scope>
    <source>
        <strain evidence="8">Schooner1</strain>
    </source>
</reference>
<feature type="compositionally biased region" description="Basic and acidic residues" evidence="6">
    <location>
        <begin position="1093"/>
        <end position="1118"/>
    </location>
</feature>
<feature type="domain" description="SAC" evidence="7">
    <location>
        <begin position="365"/>
        <end position="758"/>
    </location>
</feature>
<evidence type="ECO:0000256" key="2">
    <source>
        <dbReference type="ARBA" id="ARBA00022723"/>
    </source>
</evidence>
<keyword evidence="9" id="KW-1185">Reference proteome</keyword>
<dbReference type="PANTHER" id="PTHR46817:SF1">
    <property type="entry name" value="SAC DOMAIN-CONTAINING PROTEIN"/>
    <property type="match status" value="1"/>
</dbReference>
<dbReference type="InterPro" id="IPR031675">
    <property type="entry name" value="STPPase_N"/>
</dbReference>
<dbReference type="Pfam" id="PF00149">
    <property type="entry name" value="Metallophos"/>
    <property type="match status" value="2"/>
</dbReference>
<feature type="compositionally biased region" description="Basic and acidic residues" evidence="6">
    <location>
        <begin position="1131"/>
        <end position="1160"/>
    </location>
</feature>
<evidence type="ECO:0000256" key="6">
    <source>
        <dbReference type="SAM" id="MobiDB-lite"/>
    </source>
</evidence>
<protein>
    <recommendedName>
        <fullName evidence="1">protein-serine/threonine phosphatase</fullName>
        <ecNumber evidence="1">3.1.3.16</ecNumber>
    </recommendedName>
</protein>
<evidence type="ECO:0000313" key="9">
    <source>
        <dbReference type="Proteomes" id="UP001150062"/>
    </source>
</evidence>
<dbReference type="Gene3D" id="3.60.21.10">
    <property type="match status" value="2"/>
</dbReference>
<name>A0ABQ8YT58_9EUKA</name>
<gene>
    <name evidence="8" type="ORF">M0813_18439</name>
</gene>
<feature type="compositionally biased region" description="Acidic residues" evidence="6">
    <location>
        <begin position="1668"/>
        <end position="1701"/>
    </location>
</feature>
<dbReference type="InterPro" id="IPR029052">
    <property type="entry name" value="Metallo-depent_PP-like"/>
</dbReference>